<feature type="compositionally biased region" description="Pro residues" evidence="1">
    <location>
        <begin position="568"/>
        <end position="577"/>
    </location>
</feature>
<keyword evidence="2" id="KW-0812">Transmembrane</keyword>
<evidence type="ECO:0000313" key="4">
    <source>
        <dbReference type="Proteomes" id="UP001224775"/>
    </source>
</evidence>
<feature type="compositionally biased region" description="Low complexity" evidence="1">
    <location>
        <begin position="510"/>
        <end position="525"/>
    </location>
</feature>
<keyword evidence="2" id="KW-0472">Membrane</keyword>
<feature type="compositionally biased region" description="Basic and acidic residues" evidence="1">
    <location>
        <begin position="367"/>
        <end position="376"/>
    </location>
</feature>
<organism evidence="3 4">
    <name type="scientific">Skeletonema marinoi</name>
    <dbReference type="NCBI Taxonomy" id="267567"/>
    <lineage>
        <taxon>Eukaryota</taxon>
        <taxon>Sar</taxon>
        <taxon>Stramenopiles</taxon>
        <taxon>Ochrophyta</taxon>
        <taxon>Bacillariophyta</taxon>
        <taxon>Coscinodiscophyceae</taxon>
        <taxon>Thalassiosirophycidae</taxon>
        <taxon>Thalassiosirales</taxon>
        <taxon>Skeletonemataceae</taxon>
        <taxon>Skeletonema</taxon>
        <taxon>Skeletonema marinoi-dohrnii complex</taxon>
    </lineage>
</organism>
<feature type="region of interest" description="Disordered" evidence="1">
    <location>
        <begin position="546"/>
        <end position="694"/>
    </location>
</feature>
<feature type="transmembrane region" description="Helical" evidence="2">
    <location>
        <begin position="733"/>
        <end position="750"/>
    </location>
</feature>
<feature type="region of interest" description="Disordered" evidence="1">
    <location>
        <begin position="367"/>
        <end position="525"/>
    </location>
</feature>
<feature type="compositionally biased region" description="Polar residues" evidence="1">
    <location>
        <begin position="268"/>
        <end position="281"/>
    </location>
</feature>
<evidence type="ECO:0000256" key="1">
    <source>
        <dbReference type="SAM" id="MobiDB-lite"/>
    </source>
</evidence>
<reference evidence="3" key="1">
    <citation type="submission" date="2023-06" db="EMBL/GenBank/DDBJ databases">
        <title>Survivors Of The Sea: Transcriptome response of Skeletonema marinoi to long-term dormancy.</title>
        <authorList>
            <person name="Pinder M.I.M."/>
            <person name="Kourtchenko O."/>
            <person name="Robertson E.K."/>
            <person name="Larsson T."/>
            <person name="Maumus F."/>
            <person name="Osuna-Cruz C.M."/>
            <person name="Vancaester E."/>
            <person name="Stenow R."/>
            <person name="Vandepoele K."/>
            <person name="Ploug H."/>
            <person name="Bruchert V."/>
            <person name="Godhe A."/>
            <person name="Topel M."/>
        </authorList>
    </citation>
    <scope>NUCLEOTIDE SEQUENCE</scope>
    <source>
        <strain evidence="3">R05AC</strain>
    </source>
</reference>
<keyword evidence="4" id="KW-1185">Reference proteome</keyword>
<feature type="compositionally biased region" description="Acidic residues" evidence="1">
    <location>
        <begin position="421"/>
        <end position="435"/>
    </location>
</feature>
<gene>
    <name evidence="3" type="ORF">QTG54_012007</name>
</gene>
<feature type="compositionally biased region" description="Low complexity" evidence="1">
    <location>
        <begin position="610"/>
        <end position="619"/>
    </location>
</feature>
<feature type="compositionally biased region" description="Polar residues" evidence="1">
    <location>
        <begin position="150"/>
        <end position="169"/>
    </location>
</feature>
<feature type="compositionally biased region" description="Low complexity" evidence="1">
    <location>
        <begin position="665"/>
        <end position="686"/>
    </location>
</feature>
<feature type="compositionally biased region" description="Acidic residues" evidence="1">
    <location>
        <begin position="391"/>
        <end position="402"/>
    </location>
</feature>
<feature type="compositionally biased region" description="Basic and acidic residues" evidence="1">
    <location>
        <begin position="323"/>
        <end position="337"/>
    </location>
</feature>
<sequence length="1110" mass="124698">MSNHSNPTRRELQQSRCCDCSITNSRNKQRLKKRSYNNKMLLLRRPCILSFVAVSAVTSVHFINWMAPVEASSSSSSSGSSSNNLPFMVMSEITVHSDGSESNNNIDDDNRSDILNDADVQTAAEASNSDNSNAVDSNNEEVESSSAASLQTNVNSAVDKSASINNNAAVDNGGSGSDTDGEDDEDDVEKKTNANNFAEDTTLSIQQQQQQQQQPPQQQPQPIDTSMDESTNSQPLRTLQKLQAMLDDSDYATHTVSSESVTGNSSSRNVVNEEPSSSPPVTTAAATTATVIKSTNPPPPPPSQPDKLWTSKDRAKYRRTRRTEKQRQQQHEQRAREIRDIQRQRIIREERERKELEELRRKQAELLERQGQDQQRRQQMQQQVIHQYEEATTDFTDDDTDGTDGKGFELPNNPVYLSDGEATETDGEDFSEEKDDVLPQRRPQALPNQPQPQRYQQPYQYNNYQRPPPQTSTVNNNAYPNYHQYRQPPPQAGQQPNVPYSPPQHPTMPQYQFSSNQQQQMQQQQMQYDQNYAAWAQAAANGYFYPPPTPPGSYPQQYPYTNNQQQNQPPPNQPPQNQPFQQQFYPHQQQPYQYPNPHQTAMPPGQRWTPQQPQQQPPQYNVEDRVASQETNTAVQENIPPSVTDDTQSVQSNENTIGQGANDGVVSPTSTSTSTQQMTVQSSAISPPSPLIPPMPMQGPINAEGPYCELENDAAVMIAGASSRITFDSVQKLGFSMLGVALMSYCAVSPRTLPFPEYNRLFLHNLSIVWLAAWAPIISLIAVYDGKYNNINTAIGTFYISLTLGYTLAFLSEVAVTTIVRLGVFKIWEPDIFSLTSEVPTPILPWVLREKAYKPKRITLFVADFASSCIAAPIIEEVLKLKICQWTSKLPRNFKAVKVQKGKRKRSKKTVAQAVRSIDAPQVTNVNCYVVQMLAASLGLKLFDVTRRILMYTKKSDEHKHFFAVARGVYPIHELCGTMTALLLARRDVVGIDLSIWKIVGPAIVIHGLANFRGMKPIFKWNASTPWSEMQIPPFKAGSDFSFTHLIPTSYAKIVWTTILLRVFGFCVKNYYLTGRQAMKRTTTYSGKLHAFEAKLHTDSFLKKAKKDQS</sequence>
<feature type="transmembrane region" description="Helical" evidence="2">
    <location>
        <begin position="42"/>
        <end position="67"/>
    </location>
</feature>
<proteinExistence type="predicted"/>
<feature type="compositionally biased region" description="Polar residues" evidence="1">
    <location>
        <begin position="628"/>
        <end position="659"/>
    </location>
</feature>
<dbReference type="Proteomes" id="UP001224775">
    <property type="component" value="Unassembled WGS sequence"/>
</dbReference>
<feature type="transmembrane region" description="Helical" evidence="2">
    <location>
        <begin position="796"/>
        <end position="820"/>
    </location>
</feature>
<dbReference type="AlphaFoldDB" id="A0AAD8Y145"/>
<feature type="compositionally biased region" description="Low complexity" evidence="1">
    <location>
        <begin position="206"/>
        <end position="222"/>
    </location>
</feature>
<feature type="compositionally biased region" description="Low complexity" evidence="1">
    <location>
        <begin position="447"/>
        <end position="465"/>
    </location>
</feature>
<name>A0AAD8Y145_9STRA</name>
<feature type="compositionally biased region" description="Low complexity" evidence="1">
    <location>
        <begin position="578"/>
        <end position="600"/>
    </location>
</feature>
<accession>A0AAD8Y145</accession>
<feature type="region of interest" description="Disordered" evidence="1">
    <location>
        <begin position="252"/>
        <end position="337"/>
    </location>
</feature>
<evidence type="ECO:0000256" key="2">
    <source>
        <dbReference type="SAM" id="Phobius"/>
    </source>
</evidence>
<feature type="compositionally biased region" description="Low complexity" evidence="1">
    <location>
        <begin position="554"/>
        <end position="567"/>
    </location>
</feature>
<feature type="transmembrane region" description="Helical" evidence="2">
    <location>
        <begin position="762"/>
        <end position="784"/>
    </location>
</feature>
<keyword evidence="2" id="KW-1133">Transmembrane helix</keyword>
<dbReference type="EMBL" id="JATAAI010000026">
    <property type="protein sequence ID" value="KAK1737140.1"/>
    <property type="molecule type" value="Genomic_DNA"/>
</dbReference>
<feature type="region of interest" description="Disordered" evidence="1">
    <location>
        <begin position="202"/>
        <end position="234"/>
    </location>
</feature>
<feature type="region of interest" description="Disordered" evidence="1">
    <location>
        <begin position="122"/>
        <end position="189"/>
    </location>
</feature>
<comment type="caution">
    <text evidence="3">The sequence shown here is derived from an EMBL/GenBank/DDBJ whole genome shotgun (WGS) entry which is preliminary data.</text>
</comment>
<feature type="compositionally biased region" description="Low complexity" evidence="1">
    <location>
        <begin position="255"/>
        <end position="267"/>
    </location>
</feature>
<protein>
    <submittedName>
        <fullName evidence="3">Uncharacterized protein</fullName>
    </submittedName>
</protein>
<feature type="compositionally biased region" description="Low complexity" evidence="1">
    <location>
        <begin position="122"/>
        <end position="137"/>
    </location>
</feature>
<evidence type="ECO:0000313" key="3">
    <source>
        <dbReference type="EMBL" id="KAK1737140.1"/>
    </source>
</evidence>